<dbReference type="RefSeq" id="WP_005534584.1">
    <property type="nucleotide sequence ID" value="NZ_BAABDY010000003.1"/>
</dbReference>
<evidence type="ECO:0000313" key="2">
    <source>
        <dbReference type="EMBL" id="MDS0253247.1"/>
    </source>
</evidence>
<accession>A0ABU2EY94</accession>
<proteinExistence type="predicted"/>
<feature type="transmembrane region" description="Helical" evidence="1">
    <location>
        <begin position="129"/>
        <end position="146"/>
    </location>
</feature>
<protein>
    <submittedName>
        <fullName evidence="2">Uncharacterized protein</fullName>
    </submittedName>
</protein>
<keyword evidence="1" id="KW-0812">Transmembrane</keyword>
<keyword evidence="3" id="KW-1185">Reference proteome</keyword>
<organism evidence="2 3">
    <name type="scientific">Haloarcula argentinensis</name>
    <dbReference type="NCBI Taxonomy" id="43776"/>
    <lineage>
        <taxon>Archaea</taxon>
        <taxon>Methanobacteriati</taxon>
        <taxon>Methanobacteriota</taxon>
        <taxon>Stenosarchaea group</taxon>
        <taxon>Halobacteria</taxon>
        <taxon>Halobacteriales</taxon>
        <taxon>Haloarculaceae</taxon>
        <taxon>Haloarcula</taxon>
    </lineage>
</organism>
<evidence type="ECO:0000313" key="3">
    <source>
        <dbReference type="Proteomes" id="UP001248536"/>
    </source>
</evidence>
<reference evidence="2 3" key="1">
    <citation type="submission" date="2022-06" db="EMBL/GenBank/DDBJ databases">
        <title>Haloarcula sp. a new haloarchaeum isolate from saline soil.</title>
        <authorList>
            <person name="Strakova D."/>
            <person name="Galisteo C."/>
            <person name="Sanchez-Porro C."/>
            <person name="Ventosa A."/>
        </authorList>
    </citation>
    <scope>NUCLEOTIDE SEQUENCE [LARGE SCALE GENOMIC DNA]</scope>
    <source>
        <strain evidence="2 3">JCM 15760</strain>
    </source>
</reference>
<sequence>MIENSVLEALALQVDVIGWARSHVALVLSGVVALVALAWAYQAYEEAEDRREAVSGFAGRAKEGTGGVLNVVLVSLVSVVGWAATTFQTAGEAISFVISLVPEVPVLAGSVITVGLGAIGLSDLIVLRTYHFVGISMSILTLAVAYRTDFGETDL</sequence>
<name>A0ABU2EY94_HALAR</name>
<evidence type="ECO:0000256" key="1">
    <source>
        <dbReference type="SAM" id="Phobius"/>
    </source>
</evidence>
<feature type="transmembrane region" description="Helical" evidence="1">
    <location>
        <begin position="104"/>
        <end position="122"/>
    </location>
</feature>
<dbReference type="EMBL" id="JAMQCP010000001">
    <property type="protein sequence ID" value="MDS0253247.1"/>
    <property type="molecule type" value="Genomic_DNA"/>
</dbReference>
<gene>
    <name evidence="2" type="ORF">NC662_05870</name>
</gene>
<comment type="caution">
    <text evidence="2">The sequence shown here is derived from an EMBL/GenBank/DDBJ whole genome shotgun (WGS) entry which is preliminary data.</text>
</comment>
<keyword evidence="1" id="KW-0472">Membrane</keyword>
<feature type="transmembrane region" description="Helical" evidence="1">
    <location>
        <begin position="24"/>
        <end position="44"/>
    </location>
</feature>
<feature type="transmembrane region" description="Helical" evidence="1">
    <location>
        <begin position="65"/>
        <end position="84"/>
    </location>
</feature>
<dbReference type="Proteomes" id="UP001248536">
    <property type="component" value="Unassembled WGS sequence"/>
</dbReference>
<keyword evidence="1" id="KW-1133">Transmembrane helix</keyword>